<keyword evidence="6" id="KW-1185">Reference proteome</keyword>
<dbReference type="InterPro" id="IPR029056">
    <property type="entry name" value="Ribokinase-like"/>
</dbReference>
<comment type="similarity">
    <text evidence="1">Belongs to the carbohydrate kinase PfkB family.</text>
</comment>
<dbReference type="PANTHER" id="PTHR43320">
    <property type="entry name" value="SUGAR KINASE"/>
    <property type="match status" value="1"/>
</dbReference>
<comment type="caution">
    <text evidence="5">The sequence shown here is derived from an EMBL/GenBank/DDBJ whole genome shotgun (WGS) entry which is preliminary data.</text>
</comment>
<name>A0ABS9J7B5_9FLAO</name>
<evidence type="ECO:0000256" key="2">
    <source>
        <dbReference type="ARBA" id="ARBA00022679"/>
    </source>
</evidence>
<accession>A0ABS9J7B5</accession>
<feature type="domain" description="Carbohydrate kinase PfkB" evidence="4">
    <location>
        <begin position="1"/>
        <end position="310"/>
    </location>
</feature>
<dbReference type="PANTHER" id="PTHR43320:SF2">
    <property type="entry name" value="2-DEHYDRO-3-DEOXYGLUCONOKINASE_2-DEHYDRO-3-DEOXYGALACTONOKINASE"/>
    <property type="match status" value="1"/>
</dbReference>
<evidence type="ECO:0000256" key="1">
    <source>
        <dbReference type="ARBA" id="ARBA00010688"/>
    </source>
</evidence>
<sequence>MKKVVTFGEIMLRLSTERHLRFSQANSFLATYGGSEFNVAVSLSNFDISTEFITSIPDSELGIRALEEIRKKNVGANFIQKKGNRLGVYYLETGASSRASNVLYDREASSFTSLTTGEIDWNSIFKNADWFHWSGISPGVSSEVSALCLEAIKVAKSLGISVSCDLNYRSKLWKYGKKPSEIMPELLKHCDLILGDLDTACLMTGLEKINPDYSQANILSEAYDSFLQHFPNIKVMATTLRYSLNASHQKIGGVLYDKNKVYVASLREVVPVVDRVGSGDAFMGGLIYGLIKQPDNLQYVIDFAAATCCLKHSIPGDYNLVSVSEVEKLISGNEAALVAR</sequence>
<dbReference type="InterPro" id="IPR052700">
    <property type="entry name" value="Carb_kinase_PfkB-like"/>
</dbReference>
<dbReference type="SUPFAM" id="SSF53613">
    <property type="entry name" value="Ribokinase-like"/>
    <property type="match status" value="1"/>
</dbReference>
<keyword evidence="2" id="KW-0808">Transferase</keyword>
<dbReference type="Proteomes" id="UP000829517">
    <property type="component" value="Unassembled WGS sequence"/>
</dbReference>
<keyword evidence="3 5" id="KW-0418">Kinase</keyword>
<protein>
    <submittedName>
        <fullName evidence="5">Sugar kinase</fullName>
    </submittedName>
</protein>
<dbReference type="EMBL" id="JAETXX010000014">
    <property type="protein sequence ID" value="MCF8716233.1"/>
    <property type="molecule type" value="Genomic_DNA"/>
</dbReference>
<dbReference type="RefSeq" id="WP_236960400.1">
    <property type="nucleotide sequence ID" value="NZ_JAETXX010000014.1"/>
</dbReference>
<dbReference type="GO" id="GO:0016301">
    <property type="term" value="F:kinase activity"/>
    <property type="evidence" value="ECO:0007669"/>
    <property type="project" value="UniProtKB-KW"/>
</dbReference>
<dbReference type="InterPro" id="IPR011611">
    <property type="entry name" value="PfkB_dom"/>
</dbReference>
<organism evidence="5 6">
    <name type="scientific">Joostella atrarenae</name>
    <dbReference type="NCBI Taxonomy" id="679257"/>
    <lineage>
        <taxon>Bacteria</taxon>
        <taxon>Pseudomonadati</taxon>
        <taxon>Bacteroidota</taxon>
        <taxon>Flavobacteriia</taxon>
        <taxon>Flavobacteriales</taxon>
        <taxon>Flavobacteriaceae</taxon>
        <taxon>Joostella</taxon>
    </lineage>
</organism>
<evidence type="ECO:0000313" key="6">
    <source>
        <dbReference type="Proteomes" id="UP000829517"/>
    </source>
</evidence>
<reference evidence="5 6" key="1">
    <citation type="submission" date="2021-01" db="EMBL/GenBank/DDBJ databases">
        <title>Genome sequencing of Joostella atrarenae M1-2 (= KCTC 23194).</title>
        <authorList>
            <person name="Zakaria M.R."/>
            <person name="Lam M.Q."/>
            <person name="Chong C.S."/>
        </authorList>
    </citation>
    <scope>NUCLEOTIDE SEQUENCE [LARGE SCALE GENOMIC DNA]</scope>
    <source>
        <strain evidence="5 6">M1-2</strain>
    </source>
</reference>
<gene>
    <name evidence="5" type="ORF">JM658_15490</name>
</gene>
<dbReference type="Gene3D" id="3.40.1190.20">
    <property type="match status" value="1"/>
</dbReference>
<dbReference type="Pfam" id="PF00294">
    <property type="entry name" value="PfkB"/>
    <property type="match status" value="1"/>
</dbReference>
<proteinExistence type="inferred from homology"/>
<evidence type="ECO:0000259" key="4">
    <source>
        <dbReference type="Pfam" id="PF00294"/>
    </source>
</evidence>
<dbReference type="CDD" id="cd01166">
    <property type="entry name" value="KdgK"/>
    <property type="match status" value="1"/>
</dbReference>
<evidence type="ECO:0000313" key="5">
    <source>
        <dbReference type="EMBL" id="MCF8716233.1"/>
    </source>
</evidence>
<evidence type="ECO:0000256" key="3">
    <source>
        <dbReference type="ARBA" id="ARBA00022777"/>
    </source>
</evidence>